<evidence type="ECO:0000256" key="4">
    <source>
        <dbReference type="ARBA" id="ARBA00022692"/>
    </source>
</evidence>
<keyword evidence="4 9" id="KW-0812">Transmembrane</keyword>
<evidence type="ECO:0000256" key="5">
    <source>
        <dbReference type="ARBA" id="ARBA00022989"/>
    </source>
</evidence>
<reference evidence="10" key="1">
    <citation type="submission" date="2022-10" db="EMBL/GenBank/DDBJ databases">
        <title>Genome sequences of endogenous nimaviruses in decapod crustaceans.</title>
        <authorList>
            <person name="Kawato S."/>
            <person name="Nozaki R."/>
            <person name="Kondo H."/>
            <person name="Hirono I."/>
        </authorList>
    </citation>
    <scope>NUCLEOTIDE SEQUENCE</scope>
    <source>
        <strain evidence="10">Mikawa-1</strain>
    </source>
</reference>
<evidence type="ECO:0000256" key="2">
    <source>
        <dbReference type="ARBA" id="ARBA00022448"/>
    </source>
</evidence>
<evidence type="ECO:0000256" key="3">
    <source>
        <dbReference type="ARBA" id="ARBA00022475"/>
    </source>
</evidence>
<feature type="transmembrane region" description="Helical" evidence="9">
    <location>
        <begin position="34"/>
        <end position="52"/>
    </location>
</feature>
<keyword evidence="5 9" id="KW-1133">Transmembrane helix</keyword>
<dbReference type="PRINTS" id="PR01262">
    <property type="entry name" value="INNEXIN"/>
</dbReference>
<name>A0A9C7BW44_9VIRU</name>
<dbReference type="GO" id="GO:0005886">
    <property type="term" value="C:plasma membrane"/>
    <property type="evidence" value="ECO:0007669"/>
    <property type="project" value="UniProtKB-SubCell"/>
</dbReference>
<protein>
    <submittedName>
        <fullName evidence="10">Innexin</fullName>
    </submittedName>
</protein>
<keyword evidence="7 9" id="KW-0472">Membrane</keyword>
<keyword evidence="2" id="KW-0813">Transport</keyword>
<dbReference type="PANTHER" id="PTHR11893:SF37">
    <property type="entry name" value="INNEXIN INX3"/>
    <property type="match status" value="1"/>
</dbReference>
<dbReference type="Pfam" id="PF00876">
    <property type="entry name" value="Innexin"/>
    <property type="match status" value="1"/>
</dbReference>
<dbReference type="EMBL" id="LC738876">
    <property type="protein sequence ID" value="BDT62529.1"/>
    <property type="molecule type" value="Genomic_DNA"/>
</dbReference>
<evidence type="ECO:0000256" key="1">
    <source>
        <dbReference type="ARBA" id="ARBA00004651"/>
    </source>
</evidence>
<keyword evidence="6" id="KW-0406">Ion transport</keyword>
<evidence type="ECO:0000256" key="6">
    <source>
        <dbReference type="ARBA" id="ARBA00023065"/>
    </source>
</evidence>
<evidence type="ECO:0000313" key="10">
    <source>
        <dbReference type="EMBL" id="BDT62529.1"/>
    </source>
</evidence>
<evidence type="ECO:0000256" key="7">
    <source>
        <dbReference type="ARBA" id="ARBA00023136"/>
    </source>
</evidence>
<evidence type="ECO:0000256" key="8">
    <source>
        <dbReference type="ARBA" id="ARBA00023303"/>
    </source>
</evidence>
<evidence type="ECO:0000256" key="9">
    <source>
        <dbReference type="SAM" id="Phobius"/>
    </source>
</evidence>
<dbReference type="PANTHER" id="PTHR11893">
    <property type="entry name" value="INNEXIN"/>
    <property type="match status" value="1"/>
</dbReference>
<dbReference type="InterPro" id="IPR000990">
    <property type="entry name" value="Innexin"/>
</dbReference>
<sequence length="386" mass="45014">MIPISVLANLRSLFKGKNSEVDINSKIFKLQYRTTTTILFCLCLLITTNSLVGNPISCLYDSSISYLKEDTVNTYCWIYSTFTIPRYYSHQYQASVAHPGVGTYNSKTDDVKLYHTYYQWVPFILFFQALMFYSPHWLWKIWEGGKVQSTIAGLSVPIKSNQERQKVTLGLIEYLRASHRHHDYYAKKYLFCEFLSILNCILNILLLNKFLNGMFLDYGNKVLAYYQNDNVTTINPMTIVFPKVTKCSVPLYGASGSKEIKDLLCILALNNFNDKIFLFMWFWLIILSVLNTLNFIYHVLIFVIPHTRKIYLNRIAKDLQTSNFFNQVGDSFFLYLVKKNVDTLTFDYLFSNLFENLHNFSIDVIEKPKEKSVFKGMGKRNVLSHI</sequence>
<feature type="transmembrane region" description="Helical" evidence="9">
    <location>
        <begin position="280"/>
        <end position="304"/>
    </location>
</feature>
<dbReference type="GO" id="GO:0007602">
    <property type="term" value="P:phototransduction"/>
    <property type="evidence" value="ECO:0007669"/>
    <property type="project" value="TreeGrafter"/>
</dbReference>
<dbReference type="PROSITE" id="PS51013">
    <property type="entry name" value="PANNEXIN"/>
    <property type="match status" value="1"/>
</dbReference>
<comment type="subcellular location">
    <subcellularLocation>
        <location evidence="1">Cell membrane</location>
        <topology evidence="1">Multi-pass membrane protein</topology>
    </subcellularLocation>
</comment>
<keyword evidence="8" id="KW-0407">Ion channel</keyword>
<feature type="transmembrane region" description="Helical" evidence="9">
    <location>
        <begin position="117"/>
        <end position="139"/>
    </location>
</feature>
<dbReference type="GO" id="GO:0034220">
    <property type="term" value="P:monoatomic ion transmembrane transport"/>
    <property type="evidence" value="ECO:0007669"/>
    <property type="project" value="UniProtKB-KW"/>
</dbReference>
<dbReference type="GO" id="GO:0005243">
    <property type="term" value="F:gap junction channel activity"/>
    <property type="evidence" value="ECO:0007669"/>
    <property type="project" value="TreeGrafter"/>
</dbReference>
<feature type="transmembrane region" description="Helical" evidence="9">
    <location>
        <begin position="189"/>
        <end position="207"/>
    </location>
</feature>
<proteinExistence type="predicted"/>
<organism evidence="10">
    <name type="scientific">Metapenaeus ensis majanivirus</name>
    <dbReference type="NCBI Taxonomy" id="2984279"/>
    <lineage>
        <taxon>Viruses</taxon>
        <taxon>Viruses incertae sedis</taxon>
        <taxon>Naldaviricetes</taxon>
        <taxon>Nimaviridae</taxon>
    </lineage>
</organism>
<accession>A0A9C7BW44</accession>
<keyword evidence="3" id="KW-1003">Cell membrane</keyword>